<reference evidence="3" key="1">
    <citation type="journal article" date="2016" name="Proc. Natl. Acad. Sci. U.S.A.">
        <title>Chromosome-level assembly of Arabidopsis thaliana Ler reveals the extent of translocation and inversion polymorphisms.</title>
        <authorList>
            <person name="Zapata L."/>
            <person name="Ding J."/>
            <person name="Willing E.M."/>
            <person name="Hartwig B."/>
            <person name="Bezdan D."/>
            <person name="Jiao W.B."/>
            <person name="Patel V."/>
            <person name="Velikkakam James G."/>
            <person name="Koornneef M."/>
            <person name="Ossowski S."/>
            <person name="Schneeberger K."/>
        </authorList>
    </citation>
    <scope>NUCLEOTIDE SEQUENCE [LARGE SCALE GENOMIC DNA]</scope>
    <source>
        <strain evidence="3">cv. Landsberg erecta</strain>
    </source>
</reference>
<name>A0A178UFK5_ARATH</name>
<proteinExistence type="predicted"/>
<gene>
    <name evidence="2" type="ordered locus">AXX17_At5g56850</name>
</gene>
<accession>A0A178UFK5</accession>
<organism evidence="2 3">
    <name type="scientific">Arabidopsis thaliana</name>
    <name type="common">Mouse-ear cress</name>
    <dbReference type="NCBI Taxonomy" id="3702"/>
    <lineage>
        <taxon>Eukaryota</taxon>
        <taxon>Viridiplantae</taxon>
        <taxon>Streptophyta</taxon>
        <taxon>Embryophyta</taxon>
        <taxon>Tracheophyta</taxon>
        <taxon>Spermatophyta</taxon>
        <taxon>Magnoliopsida</taxon>
        <taxon>eudicotyledons</taxon>
        <taxon>Gunneridae</taxon>
        <taxon>Pentapetalae</taxon>
        <taxon>rosids</taxon>
        <taxon>malvids</taxon>
        <taxon>Brassicales</taxon>
        <taxon>Brassicaceae</taxon>
        <taxon>Camelineae</taxon>
        <taxon>Arabidopsis</taxon>
    </lineage>
</organism>
<sequence>MQGGQSQVQDLYENPVYYEPILAGEARAIAKMLMELQAEKEAILAGEAAAIARAVSRLQTEESNGRRHGLTASLPHRLSI</sequence>
<feature type="region of interest" description="Disordered" evidence="1">
    <location>
        <begin position="60"/>
        <end position="80"/>
    </location>
</feature>
<dbReference type="AlphaFoldDB" id="A0A178UFK5"/>
<comment type="caution">
    <text evidence="2">The sequence shown here is derived from an EMBL/GenBank/DDBJ whole genome shotgun (WGS) entry which is preliminary data.</text>
</comment>
<dbReference type="Proteomes" id="UP000078284">
    <property type="component" value="Chromosome 5"/>
</dbReference>
<evidence type="ECO:0000313" key="3">
    <source>
        <dbReference type="Proteomes" id="UP000078284"/>
    </source>
</evidence>
<evidence type="ECO:0000313" key="2">
    <source>
        <dbReference type="EMBL" id="OAO92686.1"/>
    </source>
</evidence>
<evidence type="ECO:0000256" key="1">
    <source>
        <dbReference type="SAM" id="MobiDB-lite"/>
    </source>
</evidence>
<dbReference type="EMBL" id="LUHQ01000005">
    <property type="protein sequence ID" value="OAO92686.1"/>
    <property type="molecule type" value="Genomic_DNA"/>
</dbReference>
<protein>
    <submittedName>
        <fullName evidence="2">Uncharacterized protein</fullName>
    </submittedName>
</protein>